<keyword evidence="2" id="KW-1185">Reference proteome</keyword>
<evidence type="ECO:0000313" key="2">
    <source>
        <dbReference type="Proteomes" id="UP000184452"/>
    </source>
</evidence>
<accession>A0A1M6S6G9</accession>
<organism evidence="1 2">
    <name type="scientific">Nocardiopsis flavescens</name>
    <dbReference type="NCBI Taxonomy" id="758803"/>
    <lineage>
        <taxon>Bacteria</taxon>
        <taxon>Bacillati</taxon>
        <taxon>Actinomycetota</taxon>
        <taxon>Actinomycetes</taxon>
        <taxon>Streptosporangiales</taxon>
        <taxon>Nocardiopsidaceae</taxon>
        <taxon>Nocardiopsis</taxon>
    </lineage>
</organism>
<proteinExistence type="predicted"/>
<sequence length="289" mass="31752">MTPANPDPIEALRDACAPLRFHPLPELLAFEELHGRPAGAVQWYSAAALAAEGWVPILFDKLRTEHGPGHRLPAATNFLRVTLREPIFLVSASLYLTGRAPLLDPDTLYLPWDTRAARFGTPVSADTRFAVLPGDPAAGRPDTVTARDADEQVRLAAEALFATFEPLIDALHGHSRAGKRTLWGWVLDTLHFYMLNPARYLARDAGDAWESAERLADAVVAAGAVTRRRPRLFPFAPGHPQGTWAVRGTCCFDYKGDPEHGYCTTCPLKCDTERAESLAQWLRDPALAP</sequence>
<dbReference type="STRING" id="758803.SAMN05421803_11947"/>
<name>A0A1M6S6G9_9ACTN</name>
<protein>
    <submittedName>
        <fullName evidence="1">Ferric iron reductase FhuF-like transporter</fullName>
    </submittedName>
</protein>
<gene>
    <name evidence="1" type="ORF">SAMN05421803_11947</name>
</gene>
<dbReference type="EMBL" id="FQZK01000019">
    <property type="protein sequence ID" value="SHK40333.1"/>
    <property type="molecule type" value="Genomic_DNA"/>
</dbReference>
<dbReference type="RefSeq" id="WP_073382059.1">
    <property type="nucleotide sequence ID" value="NZ_FQZK01000019.1"/>
</dbReference>
<dbReference type="OrthoDB" id="3687419at2"/>
<evidence type="ECO:0000313" key="1">
    <source>
        <dbReference type="EMBL" id="SHK40333.1"/>
    </source>
</evidence>
<dbReference type="GO" id="GO:0051537">
    <property type="term" value="F:2 iron, 2 sulfur cluster binding"/>
    <property type="evidence" value="ECO:0007669"/>
    <property type="project" value="InterPro"/>
</dbReference>
<dbReference type="AlphaFoldDB" id="A0A1M6S6G9"/>
<dbReference type="Proteomes" id="UP000184452">
    <property type="component" value="Unassembled WGS sequence"/>
</dbReference>
<reference evidence="1 2" key="1">
    <citation type="submission" date="2016-11" db="EMBL/GenBank/DDBJ databases">
        <authorList>
            <person name="Jaros S."/>
            <person name="Januszkiewicz K."/>
            <person name="Wedrychowicz H."/>
        </authorList>
    </citation>
    <scope>NUCLEOTIDE SEQUENCE [LARGE SCALE GENOMIC DNA]</scope>
    <source>
        <strain evidence="1 2">CGMCC 4.5723</strain>
    </source>
</reference>